<dbReference type="PANTHER" id="PTHR46228:SF2">
    <property type="entry name" value="KELCH REPEAT PROTEIN (AFU_ORTHOLOGUE AFUA_4G14350)"/>
    <property type="match status" value="1"/>
</dbReference>
<dbReference type="InterPro" id="IPR015915">
    <property type="entry name" value="Kelch-typ_b-propeller"/>
</dbReference>
<dbReference type="Gene3D" id="2.120.10.80">
    <property type="entry name" value="Kelch-type beta propeller"/>
    <property type="match status" value="1"/>
</dbReference>
<protein>
    <submittedName>
        <fullName evidence="3">Kelch domain-containing protein 2</fullName>
    </submittedName>
</protein>
<keyword evidence="2" id="KW-0677">Repeat</keyword>
<dbReference type="PANTHER" id="PTHR46228">
    <property type="entry name" value="KELCH DOMAIN-CONTAINING PROTEIN"/>
    <property type="match status" value="1"/>
</dbReference>
<organism evidence="3">
    <name type="scientific">Lygus hesperus</name>
    <name type="common">Western plant bug</name>
    <dbReference type="NCBI Taxonomy" id="30085"/>
    <lineage>
        <taxon>Eukaryota</taxon>
        <taxon>Metazoa</taxon>
        <taxon>Ecdysozoa</taxon>
        <taxon>Arthropoda</taxon>
        <taxon>Hexapoda</taxon>
        <taxon>Insecta</taxon>
        <taxon>Pterygota</taxon>
        <taxon>Neoptera</taxon>
        <taxon>Paraneoptera</taxon>
        <taxon>Hemiptera</taxon>
        <taxon>Heteroptera</taxon>
        <taxon>Panheteroptera</taxon>
        <taxon>Cimicomorpha</taxon>
        <taxon>Miridae</taxon>
        <taxon>Mirini</taxon>
        <taxon>Lygus</taxon>
    </lineage>
</organism>
<accession>A0A146M0S8</accession>
<dbReference type="InterPro" id="IPR011043">
    <property type="entry name" value="Gal_Oxase/kelch_b-propeller"/>
</dbReference>
<dbReference type="EMBL" id="GDHC01006419">
    <property type="protein sequence ID" value="JAQ12210.1"/>
    <property type="molecule type" value="Transcribed_RNA"/>
</dbReference>
<sequence>MLSSINAATDRDGPEGRSWLSFNFVSRRKAVVYGGLRQYGIPAMDYWECEFSENYERLVWTKCVTPIEPRVWHQASFCENTHELVIVGGVSKSPYDMEEEDHIDQMKIIAYEPSTLYRLSLNAVVDLYDNSTAKLKCSLLPKVLSDLVISRSIQNVILRS</sequence>
<proteinExistence type="predicted"/>
<evidence type="ECO:0000256" key="1">
    <source>
        <dbReference type="ARBA" id="ARBA00022441"/>
    </source>
</evidence>
<dbReference type="AlphaFoldDB" id="A0A146M0S8"/>
<name>A0A146M0S8_LYGHE</name>
<evidence type="ECO:0000313" key="3">
    <source>
        <dbReference type="EMBL" id="JAQ12210.1"/>
    </source>
</evidence>
<gene>
    <name evidence="3" type="primary">KLHDC2_2</name>
    <name evidence="3" type="ORF">g.86668</name>
</gene>
<evidence type="ECO:0000256" key="2">
    <source>
        <dbReference type="ARBA" id="ARBA00022737"/>
    </source>
</evidence>
<reference evidence="3" key="1">
    <citation type="journal article" date="2016" name="Gigascience">
        <title>De novo construction of an expanded transcriptome assembly for the western tarnished plant bug, Lygus hesperus.</title>
        <authorList>
            <person name="Tassone E.E."/>
            <person name="Geib S.M."/>
            <person name="Hall B."/>
            <person name="Fabrick J.A."/>
            <person name="Brent C.S."/>
            <person name="Hull J.J."/>
        </authorList>
    </citation>
    <scope>NUCLEOTIDE SEQUENCE</scope>
</reference>
<keyword evidence="1" id="KW-0880">Kelch repeat</keyword>
<dbReference type="SUPFAM" id="SSF50965">
    <property type="entry name" value="Galactose oxidase, central domain"/>
    <property type="match status" value="1"/>
</dbReference>